<evidence type="ECO:0000259" key="3">
    <source>
        <dbReference type="PROSITE" id="PS50977"/>
    </source>
</evidence>
<evidence type="ECO:0000256" key="2">
    <source>
        <dbReference type="PROSITE-ProRule" id="PRU00335"/>
    </source>
</evidence>
<keyword evidence="5" id="KW-1185">Reference proteome</keyword>
<dbReference type="PROSITE" id="PS50977">
    <property type="entry name" value="HTH_TETR_2"/>
    <property type="match status" value="1"/>
</dbReference>
<evidence type="ECO:0000313" key="4">
    <source>
        <dbReference type="EMBL" id="ADZ84970.1"/>
    </source>
</evidence>
<dbReference type="Pfam" id="PF00440">
    <property type="entry name" value="TetR_N"/>
    <property type="match status" value="1"/>
</dbReference>
<dbReference type="RefSeq" id="WP_013658248.1">
    <property type="nucleotide sequence ID" value="NC_015275.1"/>
</dbReference>
<dbReference type="AlphaFoldDB" id="F2JQI6"/>
<organism evidence="4 5">
    <name type="scientific">Cellulosilyticum lentocellum (strain ATCC 49066 / DSM 5427 / NCIMB 11756 / RHM5)</name>
    <name type="common">Clostridium lentocellum</name>
    <dbReference type="NCBI Taxonomy" id="642492"/>
    <lineage>
        <taxon>Bacteria</taxon>
        <taxon>Bacillati</taxon>
        <taxon>Bacillota</taxon>
        <taxon>Clostridia</taxon>
        <taxon>Lachnospirales</taxon>
        <taxon>Cellulosilyticaceae</taxon>
        <taxon>Cellulosilyticum</taxon>
    </lineage>
</organism>
<evidence type="ECO:0000313" key="5">
    <source>
        <dbReference type="Proteomes" id="UP000008467"/>
    </source>
</evidence>
<dbReference type="HOGENOM" id="CLU_069356_45_0_9"/>
<dbReference type="STRING" id="642492.Clole_3278"/>
<reference evidence="4 5" key="1">
    <citation type="journal article" date="2011" name="J. Bacteriol.">
        <title>Complete genome sequence of the cellulose-degrading bacterium Cellulosilyticum lentocellum.</title>
        <authorList>
            <consortium name="US DOE Joint Genome Institute"/>
            <person name="Miller D.A."/>
            <person name="Suen G."/>
            <person name="Bruce D."/>
            <person name="Copeland A."/>
            <person name="Cheng J.F."/>
            <person name="Detter C."/>
            <person name="Goodwin L.A."/>
            <person name="Han C.S."/>
            <person name="Hauser L.J."/>
            <person name="Land M.L."/>
            <person name="Lapidus A."/>
            <person name="Lucas S."/>
            <person name="Meincke L."/>
            <person name="Pitluck S."/>
            <person name="Tapia R."/>
            <person name="Teshima H."/>
            <person name="Woyke T."/>
            <person name="Fox B.G."/>
            <person name="Angert E.R."/>
            <person name="Currie C.R."/>
        </authorList>
    </citation>
    <scope>NUCLEOTIDE SEQUENCE [LARGE SCALE GENOMIC DNA]</scope>
    <source>
        <strain evidence="5">ATCC 49066 / DSM 5427 / NCIMB 11756 / RHM5</strain>
    </source>
</reference>
<name>F2JQI6_CELLD</name>
<dbReference type="SUPFAM" id="SSF46689">
    <property type="entry name" value="Homeodomain-like"/>
    <property type="match status" value="1"/>
</dbReference>
<dbReference type="InterPro" id="IPR050624">
    <property type="entry name" value="HTH-type_Tx_Regulator"/>
</dbReference>
<sequence length="211" mass="24621">MKEEQLSKISEQRREAILKSAIIEFSQKPYKEASTDQITKQCSISKGLLFHYFKSKKDLYLVCLEQALMRLMTKTKETKGEAFYEIIFSAMDHKFNQCLVFPEEMRVVNMAAREMSKDVFEEKSKLLMRYILKGKEESAKTMTRAVSTLKLREPQNPKVTAAFLVYVNAVMNHYLELYKERPDDFFAKAGEIKKELKAYLDCMLYGIVGEE</sequence>
<dbReference type="InterPro" id="IPR036271">
    <property type="entry name" value="Tet_transcr_reg_TetR-rel_C_sf"/>
</dbReference>
<dbReference type="GO" id="GO:0003677">
    <property type="term" value="F:DNA binding"/>
    <property type="evidence" value="ECO:0007669"/>
    <property type="project" value="UniProtKB-UniRule"/>
</dbReference>
<dbReference type="Gene3D" id="1.10.10.60">
    <property type="entry name" value="Homeodomain-like"/>
    <property type="match status" value="1"/>
</dbReference>
<dbReference type="InterPro" id="IPR009057">
    <property type="entry name" value="Homeodomain-like_sf"/>
</dbReference>
<dbReference type="EMBL" id="CP002582">
    <property type="protein sequence ID" value="ADZ84970.1"/>
    <property type="molecule type" value="Genomic_DNA"/>
</dbReference>
<dbReference type="eggNOG" id="COG1309">
    <property type="taxonomic scope" value="Bacteria"/>
</dbReference>
<dbReference type="Proteomes" id="UP000008467">
    <property type="component" value="Chromosome"/>
</dbReference>
<protein>
    <submittedName>
        <fullName evidence="4">Regulatory protein TetR</fullName>
    </submittedName>
</protein>
<feature type="domain" description="HTH tetR-type" evidence="3">
    <location>
        <begin position="11"/>
        <end position="71"/>
    </location>
</feature>
<dbReference type="PANTHER" id="PTHR43479">
    <property type="entry name" value="ACREF/ENVCD OPERON REPRESSOR-RELATED"/>
    <property type="match status" value="1"/>
</dbReference>
<proteinExistence type="predicted"/>
<dbReference type="SUPFAM" id="SSF48498">
    <property type="entry name" value="Tetracyclin repressor-like, C-terminal domain"/>
    <property type="match status" value="1"/>
</dbReference>
<dbReference type="InterPro" id="IPR001647">
    <property type="entry name" value="HTH_TetR"/>
</dbReference>
<dbReference type="PRINTS" id="PR00455">
    <property type="entry name" value="HTHTETR"/>
</dbReference>
<accession>F2JQI6</accession>
<dbReference type="Gene3D" id="1.10.357.10">
    <property type="entry name" value="Tetracycline Repressor, domain 2"/>
    <property type="match status" value="1"/>
</dbReference>
<dbReference type="KEGG" id="cle:Clole_3278"/>
<evidence type="ECO:0000256" key="1">
    <source>
        <dbReference type="ARBA" id="ARBA00023125"/>
    </source>
</evidence>
<keyword evidence="1 2" id="KW-0238">DNA-binding</keyword>
<dbReference type="PANTHER" id="PTHR43479:SF11">
    <property type="entry name" value="ACREF_ENVCD OPERON REPRESSOR-RELATED"/>
    <property type="match status" value="1"/>
</dbReference>
<gene>
    <name evidence="4" type="ordered locus">Clole_3278</name>
</gene>
<feature type="DNA-binding region" description="H-T-H motif" evidence="2">
    <location>
        <begin position="34"/>
        <end position="53"/>
    </location>
</feature>